<evidence type="ECO:0000256" key="9">
    <source>
        <dbReference type="ARBA" id="ARBA00022741"/>
    </source>
</evidence>
<sequence length="237" mass="24720">MKLLLDAGNTRVKWRLLDAAGQRCAEGAAAHEDLSALAADCARWAPEQALGCTVASEALGSRIAACLPPGVAMAWQWPQAQCAGVTCQYDTQRLGADRWMALLGAWGRAPGAKVVAAAGTALTVDALSADGVFLGGTIAPGLQLMRDSLAQGTARLGRPDGEYQDFPHTTADAIYSGCLNAMLAPIMLCVQRMQALGPAPTVYLTGGDANLVARHLPLDCQIVDNLALDGLARITRP</sequence>
<dbReference type="UniPathway" id="UPA00241">
    <property type="reaction ID" value="UER00352"/>
</dbReference>
<dbReference type="Gene3D" id="3.30.420.40">
    <property type="match status" value="2"/>
</dbReference>
<dbReference type="EC" id="2.7.1.33" evidence="6 16"/>
<evidence type="ECO:0000256" key="10">
    <source>
        <dbReference type="ARBA" id="ARBA00022777"/>
    </source>
</evidence>
<evidence type="ECO:0000256" key="13">
    <source>
        <dbReference type="ARBA" id="ARBA00022993"/>
    </source>
</evidence>
<keyword evidence="12 16" id="KW-0630">Potassium</keyword>
<organism evidence="17 18">
    <name type="scientific">Rivihabitans pingtungensis</name>
    <dbReference type="NCBI Taxonomy" id="1054498"/>
    <lineage>
        <taxon>Bacteria</taxon>
        <taxon>Pseudomonadati</taxon>
        <taxon>Pseudomonadota</taxon>
        <taxon>Betaproteobacteria</taxon>
        <taxon>Neisseriales</taxon>
        <taxon>Aquaspirillaceae</taxon>
        <taxon>Rivihabitans</taxon>
    </lineage>
</organism>
<feature type="binding site" evidence="16">
    <location>
        <begin position="6"/>
        <end position="13"/>
    </location>
    <ligand>
        <name>ATP</name>
        <dbReference type="ChEBI" id="CHEBI:30616"/>
    </ligand>
</feature>
<evidence type="ECO:0000313" key="17">
    <source>
        <dbReference type="EMBL" id="PXX79372.1"/>
    </source>
</evidence>
<feature type="binding site" evidence="16">
    <location>
        <position position="170"/>
    </location>
    <ligand>
        <name>substrate</name>
    </ligand>
</feature>
<dbReference type="Pfam" id="PF03309">
    <property type="entry name" value="Pan_kinase"/>
    <property type="match status" value="1"/>
</dbReference>
<comment type="function">
    <text evidence="16">Catalyzes the phosphorylation of pantothenate (Pan), the first step in CoA biosynthesis.</text>
</comment>
<reference evidence="17 18" key="1">
    <citation type="submission" date="2018-05" db="EMBL/GenBank/DDBJ databases">
        <title>Genomic Encyclopedia of Type Strains, Phase IV (KMG-IV): sequencing the most valuable type-strain genomes for metagenomic binning, comparative biology and taxonomic classification.</title>
        <authorList>
            <person name="Goeker M."/>
        </authorList>
    </citation>
    <scope>NUCLEOTIDE SEQUENCE [LARGE SCALE GENOMIC DNA]</scope>
    <source>
        <strain evidence="17 18">DSM 29661</strain>
    </source>
</reference>
<evidence type="ECO:0000256" key="5">
    <source>
        <dbReference type="ARBA" id="ARBA00011738"/>
    </source>
</evidence>
<keyword evidence="8 16" id="KW-0808">Transferase</keyword>
<evidence type="ECO:0000256" key="15">
    <source>
        <dbReference type="ARBA" id="ARBA00040883"/>
    </source>
</evidence>
<keyword evidence="10 16" id="KW-0418">Kinase</keyword>
<dbReference type="InterPro" id="IPR004619">
    <property type="entry name" value="Type_III_PanK"/>
</dbReference>
<gene>
    <name evidence="16" type="primary">coaX</name>
    <name evidence="17" type="ORF">DFR34_1065</name>
</gene>
<evidence type="ECO:0000256" key="14">
    <source>
        <dbReference type="ARBA" id="ARBA00038036"/>
    </source>
</evidence>
<evidence type="ECO:0000256" key="4">
    <source>
        <dbReference type="ARBA" id="ARBA00005225"/>
    </source>
</evidence>
<name>A0A318KRZ4_9NEIS</name>
<dbReference type="GO" id="GO:0004594">
    <property type="term" value="F:pantothenate kinase activity"/>
    <property type="evidence" value="ECO:0007669"/>
    <property type="project" value="UniProtKB-UniRule"/>
</dbReference>
<keyword evidence="9 16" id="KW-0547">Nucleotide-binding</keyword>
<protein>
    <recommendedName>
        <fullName evidence="15 16">Type III pantothenate kinase</fullName>
        <ecNumber evidence="6 16">2.7.1.33</ecNumber>
    </recommendedName>
    <alternativeName>
        <fullName evidence="16">PanK-III</fullName>
    </alternativeName>
    <alternativeName>
        <fullName evidence="16">Pantothenic acid kinase</fullName>
    </alternativeName>
</protein>
<feature type="active site" description="Proton acceptor" evidence="16">
    <location>
        <position position="97"/>
    </location>
</feature>
<keyword evidence="11 16" id="KW-0067">ATP-binding</keyword>
<comment type="subunit">
    <text evidence="5 16">Homodimer.</text>
</comment>
<evidence type="ECO:0000256" key="12">
    <source>
        <dbReference type="ARBA" id="ARBA00022958"/>
    </source>
</evidence>
<proteinExistence type="inferred from homology"/>
<dbReference type="NCBIfam" id="TIGR00671">
    <property type="entry name" value="baf"/>
    <property type="match status" value="1"/>
</dbReference>
<evidence type="ECO:0000256" key="2">
    <source>
        <dbReference type="ARBA" id="ARBA00001958"/>
    </source>
</evidence>
<evidence type="ECO:0000256" key="11">
    <source>
        <dbReference type="ARBA" id="ARBA00022840"/>
    </source>
</evidence>
<comment type="pathway">
    <text evidence="4 16">Cofactor biosynthesis; coenzyme A biosynthesis; CoA from (R)-pantothenate: step 1/5.</text>
</comment>
<dbReference type="AlphaFoldDB" id="A0A318KRZ4"/>
<dbReference type="PANTHER" id="PTHR34265:SF1">
    <property type="entry name" value="TYPE III PANTOTHENATE KINASE"/>
    <property type="match status" value="1"/>
</dbReference>
<comment type="cofactor">
    <cofactor evidence="2">
        <name>K(+)</name>
        <dbReference type="ChEBI" id="CHEBI:29103"/>
    </cofactor>
</comment>
<dbReference type="CDD" id="cd24015">
    <property type="entry name" value="ASKHA_NBD_PanK-III"/>
    <property type="match status" value="1"/>
</dbReference>
<keyword evidence="7 16" id="KW-0963">Cytoplasm</keyword>
<dbReference type="GO" id="GO:0005737">
    <property type="term" value="C:cytoplasm"/>
    <property type="evidence" value="ECO:0007669"/>
    <property type="project" value="UniProtKB-SubCell"/>
</dbReference>
<evidence type="ECO:0000256" key="6">
    <source>
        <dbReference type="ARBA" id="ARBA00012102"/>
    </source>
</evidence>
<accession>A0A318KRZ4</accession>
<dbReference type="RefSeq" id="WP_110390299.1">
    <property type="nucleotide sequence ID" value="NZ_QJKI01000006.1"/>
</dbReference>
<evidence type="ECO:0000256" key="8">
    <source>
        <dbReference type="ARBA" id="ARBA00022679"/>
    </source>
</evidence>
<dbReference type="SUPFAM" id="SSF53067">
    <property type="entry name" value="Actin-like ATPase domain"/>
    <property type="match status" value="2"/>
</dbReference>
<comment type="similarity">
    <text evidence="14 16">Belongs to the type III pantothenate kinase family.</text>
</comment>
<comment type="subcellular location">
    <subcellularLocation>
        <location evidence="3 16">Cytoplasm</location>
    </subcellularLocation>
</comment>
<dbReference type="Proteomes" id="UP000247555">
    <property type="component" value="Unassembled WGS sequence"/>
</dbReference>
<evidence type="ECO:0000256" key="7">
    <source>
        <dbReference type="ARBA" id="ARBA00022490"/>
    </source>
</evidence>
<feature type="binding site" evidence="16">
    <location>
        <position position="120"/>
    </location>
    <ligand>
        <name>ATP</name>
        <dbReference type="ChEBI" id="CHEBI:30616"/>
    </ligand>
</feature>
<dbReference type="PANTHER" id="PTHR34265">
    <property type="entry name" value="TYPE III PANTOTHENATE KINASE"/>
    <property type="match status" value="1"/>
</dbReference>
<dbReference type="GO" id="GO:0005524">
    <property type="term" value="F:ATP binding"/>
    <property type="evidence" value="ECO:0007669"/>
    <property type="project" value="UniProtKB-UniRule"/>
</dbReference>
<dbReference type="EMBL" id="QJKI01000006">
    <property type="protein sequence ID" value="PXX79372.1"/>
    <property type="molecule type" value="Genomic_DNA"/>
</dbReference>
<comment type="caution">
    <text evidence="16">Lacks conserved residue(s) required for the propagation of feature annotation.</text>
</comment>
<feature type="binding site" evidence="16">
    <location>
        <begin position="95"/>
        <end position="98"/>
    </location>
    <ligand>
        <name>substrate</name>
    </ligand>
</feature>
<comment type="cofactor">
    <cofactor evidence="16">
        <name>NH4(+)</name>
        <dbReference type="ChEBI" id="CHEBI:28938"/>
    </cofactor>
    <cofactor evidence="16">
        <name>K(+)</name>
        <dbReference type="ChEBI" id="CHEBI:29103"/>
    </cofactor>
    <text evidence="16">A monovalent cation. Ammonium or potassium.</text>
</comment>
<evidence type="ECO:0000256" key="1">
    <source>
        <dbReference type="ARBA" id="ARBA00001206"/>
    </source>
</evidence>
<evidence type="ECO:0000256" key="3">
    <source>
        <dbReference type="ARBA" id="ARBA00004496"/>
    </source>
</evidence>
<dbReference type="HAMAP" id="MF_01274">
    <property type="entry name" value="Pantothen_kinase_3"/>
    <property type="match status" value="1"/>
</dbReference>
<evidence type="ECO:0000256" key="16">
    <source>
        <dbReference type="HAMAP-Rule" id="MF_01274"/>
    </source>
</evidence>
<dbReference type="InterPro" id="IPR043129">
    <property type="entry name" value="ATPase_NBD"/>
</dbReference>
<comment type="catalytic activity">
    <reaction evidence="1 16">
        <text>(R)-pantothenate + ATP = (R)-4'-phosphopantothenate + ADP + H(+)</text>
        <dbReference type="Rhea" id="RHEA:16373"/>
        <dbReference type="ChEBI" id="CHEBI:10986"/>
        <dbReference type="ChEBI" id="CHEBI:15378"/>
        <dbReference type="ChEBI" id="CHEBI:29032"/>
        <dbReference type="ChEBI" id="CHEBI:30616"/>
        <dbReference type="ChEBI" id="CHEBI:456216"/>
        <dbReference type="EC" id="2.7.1.33"/>
    </reaction>
</comment>
<dbReference type="OrthoDB" id="9807064at2"/>
<evidence type="ECO:0000313" key="18">
    <source>
        <dbReference type="Proteomes" id="UP000247555"/>
    </source>
</evidence>
<keyword evidence="18" id="KW-1185">Reference proteome</keyword>
<feature type="binding site" evidence="16">
    <location>
        <position position="89"/>
    </location>
    <ligand>
        <name>substrate</name>
    </ligand>
</feature>
<dbReference type="GO" id="GO:0015937">
    <property type="term" value="P:coenzyme A biosynthetic process"/>
    <property type="evidence" value="ECO:0007669"/>
    <property type="project" value="UniProtKB-UniRule"/>
</dbReference>
<keyword evidence="13 16" id="KW-0173">Coenzyme A biosynthesis</keyword>
<comment type="caution">
    <text evidence="17">The sequence shown here is derived from an EMBL/GenBank/DDBJ whole genome shotgun (WGS) entry which is preliminary data.</text>
</comment>